<dbReference type="InterPro" id="IPR001750">
    <property type="entry name" value="ND/Mrp_TM"/>
</dbReference>
<dbReference type="EC" id="7.1.1.-" evidence="5"/>
<feature type="transmembrane region" description="Helical" evidence="5">
    <location>
        <begin position="6"/>
        <end position="26"/>
    </location>
</feature>
<keyword evidence="5" id="KW-0813">Transport</keyword>
<evidence type="ECO:0000256" key="1">
    <source>
        <dbReference type="ARBA" id="ARBA00004127"/>
    </source>
</evidence>
<dbReference type="Proteomes" id="UP000297447">
    <property type="component" value="Unassembled WGS sequence"/>
</dbReference>
<feature type="transmembrane region" description="Helical" evidence="5">
    <location>
        <begin position="450"/>
        <end position="471"/>
    </location>
</feature>
<comment type="catalytic activity">
    <reaction evidence="5">
        <text>a quinone + NADH + 5 H(+)(in) = a quinol + NAD(+) + 4 H(+)(out)</text>
        <dbReference type="Rhea" id="RHEA:57888"/>
        <dbReference type="ChEBI" id="CHEBI:15378"/>
        <dbReference type="ChEBI" id="CHEBI:24646"/>
        <dbReference type="ChEBI" id="CHEBI:57540"/>
        <dbReference type="ChEBI" id="CHEBI:57945"/>
        <dbReference type="ChEBI" id="CHEBI:132124"/>
    </reaction>
</comment>
<dbReference type="OrthoDB" id="9811718at2"/>
<reference evidence="8 9" key="1">
    <citation type="submission" date="2019-03" db="EMBL/GenBank/DDBJ databases">
        <title>Genomics of glacier-inhabiting Cryobacterium strains.</title>
        <authorList>
            <person name="Liu Q."/>
            <person name="Xin Y.-H."/>
        </authorList>
    </citation>
    <scope>NUCLEOTIDE SEQUENCE [LARGE SCALE GENOMIC DNA]</scope>
    <source>
        <strain evidence="8 9">Hh14</strain>
    </source>
</reference>
<dbReference type="GO" id="GO:0012505">
    <property type="term" value="C:endomembrane system"/>
    <property type="evidence" value="ECO:0007669"/>
    <property type="project" value="UniProtKB-SubCell"/>
</dbReference>
<proteinExistence type="inferred from homology"/>
<sequence length="477" mass="49098">MDTLSLLPEVFVLGGAIIALLAGSFLPRKHQFTTRWIAILALMASALAAAVGMAQPSTTIFEASFAVDVGSGFGRIIIALATIFVIVLGIEELSGTRRESESYALLLLAALGAMLLSGASDLLILVTGYLLTSIPLYALIGMSRSPRAAEAAMKTYLLGALLGIMMMLGVTVLFGVGGGTSYRQLEPALVNAPAAAVAVGVVGVLSGLMFKAGGVPGHFWIPDATQASGTAVAAFLTTVPKVGALIAAYRLLDIIPASIDWPLLVGLLAAASMTLGNLAAFWQDDVRRLLGWSTVSQVGYLMLPVAVAGRSDLALPSLLLYLAGYAATNLTAFAVVAALPTRRTLTDYRGAARTHPWLAGALIVSLLGLVGTPPTIVFIGKLTTLAAAWDGGLVWLVVIAVINSVASLFYYLRWLAPMFSRAVAIPLSPSAASPAAAAARVRRRWAAGSAVTGAASVLILGIVAGGILSIAGSPLAH</sequence>
<feature type="transmembrane region" description="Helical" evidence="5">
    <location>
        <begin position="126"/>
        <end position="143"/>
    </location>
</feature>
<accession>A0A4R9ABC2</accession>
<dbReference type="InterPro" id="IPR010096">
    <property type="entry name" value="NADH-Q_OxRdtase_suN/2"/>
</dbReference>
<evidence type="ECO:0000259" key="7">
    <source>
        <dbReference type="Pfam" id="PF00361"/>
    </source>
</evidence>
<dbReference type="GO" id="GO:0008137">
    <property type="term" value="F:NADH dehydrogenase (ubiquinone) activity"/>
    <property type="evidence" value="ECO:0007669"/>
    <property type="project" value="InterPro"/>
</dbReference>
<name>A0A4R9ABC2_9MICO</name>
<evidence type="ECO:0000256" key="3">
    <source>
        <dbReference type="ARBA" id="ARBA00022989"/>
    </source>
</evidence>
<feature type="transmembrane region" description="Helical" evidence="5">
    <location>
        <begin position="359"/>
        <end position="380"/>
    </location>
</feature>
<keyword evidence="5" id="KW-0520">NAD</keyword>
<feature type="transmembrane region" description="Helical" evidence="5">
    <location>
        <begin position="33"/>
        <end position="53"/>
    </location>
</feature>
<feature type="domain" description="NADH:quinone oxidoreductase/Mrp antiporter transmembrane" evidence="7">
    <location>
        <begin position="119"/>
        <end position="405"/>
    </location>
</feature>
<dbReference type="GO" id="GO:0042773">
    <property type="term" value="P:ATP synthesis coupled electron transport"/>
    <property type="evidence" value="ECO:0007669"/>
    <property type="project" value="InterPro"/>
</dbReference>
<dbReference type="GO" id="GO:0050136">
    <property type="term" value="F:NADH dehydrogenase (quinone) (non-electrogenic) activity"/>
    <property type="evidence" value="ECO:0007669"/>
    <property type="project" value="UniProtKB-UniRule"/>
</dbReference>
<dbReference type="EMBL" id="SOHE01000003">
    <property type="protein sequence ID" value="TFD55847.1"/>
    <property type="molecule type" value="Genomic_DNA"/>
</dbReference>
<dbReference type="HAMAP" id="MF_00445">
    <property type="entry name" value="NDH1_NuoN_1"/>
    <property type="match status" value="1"/>
</dbReference>
<feature type="transmembrane region" description="Helical" evidence="5">
    <location>
        <begin position="231"/>
        <end position="249"/>
    </location>
</feature>
<evidence type="ECO:0000313" key="8">
    <source>
        <dbReference type="EMBL" id="TFD55847.1"/>
    </source>
</evidence>
<dbReference type="AlphaFoldDB" id="A0A4R9ABC2"/>
<dbReference type="Pfam" id="PF00361">
    <property type="entry name" value="Proton_antipo_M"/>
    <property type="match status" value="1"/>
</dbReference>
<comment type="similarity">
    <text evidence="5">Belongs to the complex I subunit 2 family.</text>
</comment>
<feature type="transmembrane region" description="Helical" evidence="5">
    <location>
        <begin position="102"/>
        <end position="120"/>
    </location>
</feature>
<comment type="subcellular location">
    <subcellularLocation>
        <location evidence="5">Cell membrane</location>
        <topology evidence="5">Multi-pass membrane protein</topology>
    </subcellularLocation>
    <subcellularLocation>
        <location evidence="1">Endomembrane system</location>
        <topology evidence="1">Multi-pass membrane protein</topology>
    </subcellularLocation>
    <subcellularLocation>
        <location evidence="6">Membrane</location>
        <topology evidence="6">Multi-pass membrane protein</topology>
    </subcellularLocation>
</comment>
<protein>
    <recommendedName>
        <fullName evidence="5">NADH-quinone oxidoreductase subunit N</fullName>
        <ecNumber evidence="5">7.1.1.-</ecNumber>
    </recommendedName>
    <alternativeName>
        <fullName evidence="5">NADH dehydrogenase I subunit N</fullName>
    </alternativeName>
    <alternativeName>
        <fullName evidence="5">NDH-1 subunit N</fullName>
    </alternativeName>
</protein>
<feature type="transmembrane region" description="Helical" evidence="5">
    <location>
        <begin position="155"/>
        <end position="176"/>
    </location>
</feature>
<evidence type="ECO:0000256" key="2">
    <source>
        <dbReference type="ARBA" id="ARBA00022692"/>
    </source>
</evidence>
<gene>
    <name evidence="5" type="primary">nuoN</name>
    <name evidence="8" type="ORF">E3T55_00445</name>
</gene>
<comment type="caution">
    <text evidence="8">The sequence shown here is derived from an EMBL/GenBank/DDBJ whole genome shotgun (WGS) entry which is preliminary data.</text>
</comment>
<dbReference type="GO" id="GO:0048038">
    <property type="term" value="F:quinone binding"/>
    <property type="evidence" value="ECO:0007669"/>
    <property type="project" value="UniProtKB-KW"/>
</dbReference>
<keyword evidence="3 5" id="KW-1133">Transmembrane helix</keyword>
<feature type="transmembrane region" description="Helical" evidence="5">
    <location>
        <begin position="319"/>
        <end position="339"/>
    </location>
</feature>
<feature type="transmembrane region" description="Helical" evidence="5">
    <location>
        <begin position="73"/>
        <end position="90"/>
    </location>
</feature>
<keyword evidence="2 5" id="KW-0812">Transmembrane</keyword>
<keyword evidence="4 5" id="KW-0472">Membrane</keyword>
<keyword evidence="5" id="KW-1003">Cell membrane</keyword>
<evidence type="ECO:0000256" key="6">
    <source>
        <dbReference type="RuleBase" id="RU000320"/>
    </source>
</evidence>
<comment type="subunit">
    <text evidence="5">NDH-1 is composed of 14 different subunits. Subunits NuoA, H, J, K, L, M, N constitute the membrane sector of the complex.</text>
</comment>
<evidence type="ECO:0000313" key="9">
    <source>
        <dbReference type="Proteomes" id="UP000297447"/>
    </source>
</evidence>
<feature type="transmembrane region" description="Helical" evidence="5">
    <location>
        <begin position="261"/>
        <end position="282"/>
    </location>
</feature>
<feature type="transmembrane region" description="Helical" evidence="5">
    <location>
        <begin position="392"/>
        <end position="412"/>
    </location>
</feature>
<keyword evidence="9" id="KW-1185">Reference proteome</keyword>
<dbReference type="GO" id="GO:0005886">
    <property type="term" value="C:plasma membrane"/>
    <property type="evidence" value="ECO:0007669"/>
    <property type="project" value="UniProtKB-SubCell"/>
</dbReference>
<evidence type="ECO:0000256" key="5">
    <source>
        <dbReference type="HAMAP-Rule" id="MF_00445"/>
    </source>
</evidence>
<evidence type="ECO:0000256" key="4">
    <source>
        <dbReference type="ARBA" id="ARBA00023136"/>
    </source>
</evidence>
<comment type="function">
    <text evidence="5">NDH-1 shuttles electrons from NADH, via FMN and iron-sulfur (Fe-S) centers, to quinones in the respiratory chain. The immediate electron acceptor for the enzyme in this species is believed to be a menaquinone. Couples the redox reaction to proton translocation (for every two electrons transferred, four hydrogen ions are translocated across the cytoplasmic membrane), and thus conserves the redox energy in a proton gradient.</text>
</comment>
<organism evidence="8 9">
    <name type="scientific">Cryobacterium frigoriphilum</name>
    <dbReference type="NCBI Taxonomy" id="1259150"/>
    <lineage>
        <taxon>Bacteria</taxon>
        <taxon>Bacillati</taxon>
        <taxon>Actinomycetota</taxon>
        <taxon>Actinomycetes</taxon>
        <taxon>Micrococcales</taxon>
        <taxon>Microbacteriaceae</taxon>
        <taxon>Cryobacterium</taxon>
    </lineage>
</organism>
<dbReference type="PANTHER" id="PTHR22773">
    <property type="entry name" value="NADH DEHYDROGENASE"/>
    <property type="match status" value="1"/>
</dbReference>
<feature type="transmembrane region" description="Helical" evidence="5">
    <location>
        <begin position="188"/>
        <end position="210"/>
    </location>
</feature>
<dbReference type="RefSeq" id="WP_134517616.1">
    <property type="nucleotide sequence ID" value="NZ_SOHE01000003.1"/>
</dbReference>
<keyword evidence="5" id="KW-0874">Quinone</keyword>
<keyword evidence="5" id="KW-1278">Translocase</keyword>
<feature type="transmembrane region" description="Helical" evidence="5">
    <location>
        <begin position="289"/>
        <end position="307"/>
    </location>
</feature>